<proteinExistence type="predicted"/>
<evidence type="ECO:0000313" key="2">
    <source>
        <dbReference type="RefSeq" id="XP_073774342.1"/>
    </source>
</evidence>
<accession>A0AC58GX78</accession>
<organism evidence="1 2">
    <name type="scientific">Danio rerio</name>
    <name type="common">Zebrafish</name>
    <name type="synonym">Brachydanio rerio</name>
    <dbReference type="NCBI Taxonomy" id="7955"/>
    <lineage>
        <taxon>Eukaryota</taxon>
        <taxon>Metazoa</taxon>
        <taxon>Chordata</taxon>
        <taxon>Craniata</taxon>
        <taxon>Vertebrata</taxon>
        <taxon>Euteleostomi</taxon>
        <taxon>Actinopterygii</taxon>
        <taxon>Neopterygii</taxon>
        <taxon>Teleostei</taxon>
        <taxon>Ostariophysi</taxon>
        <taxon>Cypriniformes</taxon>
        <taxon>Danionidae</taxon>
        <taxon>Danioninae</taxon>
        <taxon>Danio</taxon>
    </lineage>
</organism>
<gene>
    <name evidence="2" type="primary">adam8b</name>
</gene>
<name>A0AC58GX78_DANRE</name>
<dbReference type="RefSeq" id="XP_073774342.1">
    <property type="nucleotide sequence ID" value="XM_073918241.1"/>
</dbReference>
<dbReference type="Proteomes" id="UP000000437">
    <property type="component" value="Chromosome 12"/>
</dbReference>
<protein>
    <submittedName>
        <fullName evidence="2">Zinc metalloproteinase-disintegrin-like MTP9 isoform X1</fullName>
    </submittedName>
</protein>
<keyword evidence="1" id="KW-1185">Reference proteome</keyword>
<evidence type="ECO:0000313" key="1">
    <source>
        <dbReference type="Proteomes" id="UP000000437"/>
    </source>
</evidence>
<sequence>MPCPAFTAHILCWLCLCGCVAESIRTLPHVERFDVVRPKRLNLSKVQSDKNPPSHEKYPDRLAYKLFFEGENHVIHLEKNKQLVGHNYTEIYYQDDGSIVSRNPSFKDNCYYHGHIQDMEYSSVSVGICSGIRGFVRVKQQVYLIEPLANHSDGDHALYKHQHLRRRRSSAGEPKTMFYDHEPQVSAALKSSRWNMKSFQTPRFVELFLVVDNTEYRNFGSSMDSIRARMLEVVNHVDKLYRSLNIRVMLVGLEVWMKQDQIVVSVSSDDTLSRFIEWRKSNLLKRVKHDNAQFVTGIDFLGDTVGLANKFAMCAESSAGVNQDHNQNPLGLASTIAHEMGHNMGMSHDEDHCTCGSSVISSFCIMTERVGTLFPEQFSDCSLEQLTVFLDNANPSCLLDTPSSYKLYSGPVCGNAFLDPGEECDCGSVEECKNPCCDPMTCKLTEGSRCAQGDCCENCQIKDAESLCRASINECDVPEYCTGLSEKCPENDFRMNGIPCSSGQGYCYNGQCPTHLQHCQRLWGTGAKVAPDTCFYQNTLGKNDSHCGKTKDGIRPCARENMFCGKIFCNEGNEFPVTGQKAVIVTLRGQCNVAGDQTEEDALSMVPTGTKCGHNKVCYDYKCQELNIYGSIEGCSLQCNGRGICNHKKQCHCDPGWAPPYCNVKYSELSSAKTIGISVAVAVAVLVVICGAVLYHKKRKAISRHKTQTPTSGQTSLLFENNSAQKDRPEISQPIFMGTTVSQPCTPLTARVGPTRPAPLPPKKPPSQPQQTTVTQGTKLPAPPVPPVKPSLATGSWRNDHVTEDTVKVVLKPPIMPRR</sequence>
<reference evidence="2" key="1">
    <citation type="submission" date="2025-08" db="UniProtKB">
        <authorList>
            <consortium name="RefSeq"/>
        </authorList>
    </citation>
    <scope>IDENTIFICATION</scope>
    <source>
        <strain evidence="2">Tuebingen</strain>
        <tissue evidence="2">Fibroblasts and whole tissue</tissue>
    </source>
</reference>